<dbReference type="InterPro" id="IPR040097">
    <property type="entry name" value="FAAL/FAAC"/>
</dbReference>
<evidence type="ECO:0000313" key="9">
    <source>
        <dbReference type="EMBL" id="CAB5065741.1"/>
    </source>
</evidence>
<evidence type="ECO:0000313" key="6">
    <source>
        <dbReference type="EMBL" id="CAB4712385.1"/>
    </source>
</evidence>
<evidence type="ECO:0000256" key="2">
    <source>
        <dbReference type="ARBA" id="ARBA00022832"/>
    </source>
</evidence>
<dbReference type="InterPro" id="IPR045851">
    <property type="entry name" value="AMP-bd_C_sf"/>
</dbReference>
<proteinExistence type="predicted"/>
<dbReference type="Pfam" id="PF00501">
    <property type="entry name" value="AMP-binding"/>
    <property type="match status" value="1"/>
</dbReference>
<feature type="domain" description="AMP-binding enzyme C-terminal" evidence="5">
    <location>
        <begin position="441"/>
        <end position="549"/>
    </location>
</feature>
<evidence type="ECO:0000259" key="5">
    <source>
        <dbReference type="Pfam" id="PF23024"/>
    </source>
</evidence>
<dbReference type="PANTHER" id="PTHR22754:SF32">
    <property type="entry name" value="DISCO-INTERACTING PROTEIN 2"/>
    <property type="match status" value="1"/>
</dbReference>
<reference evidence="7" key="1">
    <citation type="submission" date="2020-05" db="EMBL/GenBank/DDBJ databases">
        <authorList>
            <person name="Chiriac C."/>
            <person name="Salcher M."/>
            <person name="Ghai R."/>
            <person name="Kavagutti S V."/>
        </authorList>
    </citation>
    <scope>NUCLEOTIDE SEQUENCE</scope>
</reference>
<keyword evidence="1" id="KW-0436">Ligase</keyword>
<dbReference type="GO" id="GO:0016874">
    <property type="term" value="F:ligase activity"/>
    <property type="evidence" value="ECO:0007669"/>
    <property type="project" value="UniProtKB-KW"/>
</dbReference>
<protein>
    <submittedName>
        <fullName evidence="7">Unannotated protein</fullName>
    </submittedName>
</protein>
<sequence>MLSLIDRIEATAERDYGLVTFVSGDDHQTIRWSQLHSEARVVAAALQARGVQPGDHVAVLGPTTRQLITTIQAIWLTGAALVTMPLPMRMGALEQFVAQTRVRIHRSDTKILVIDSDLAGFIEREEGDPPFVTLDELFANQGVTEAGYRRPKSSEDSLAVLQFTSGSTSEPKGVMLSHEAICNNLDGAWKAAAITRDEVIVSWLPLYHDMGLVGLLTIPMTIGCTLVQGAPQDFLARPLRWMQWISQYGGTGTAGPNFSYSLAARAMRRTEEDLDLSHMRVWLNGAEPVDPETFRSFFTAGEKFRLSPKGAFPAFGMAEVCIAGCFPEPMAGLLTDWVDKSALESRHLAIPVEPGVEGATELVLLGKAVPGLEIAIVDCATGEICGDRQVGELKITGNSLTSGYYEQPTETEELIIDGWLHTGDLAYTIDGSLVVCGRIKDVIIVGGRNVFPQDIEKVAGEVEGARTGNVIAFGIEGRQGAQNIIVVAEARAADLAEVARVIQSVVTDSVGIPPKQVILVEPGTVPKTSSGKLQRSACRQQFIEGTLAVLDLS</sequence>
<keyword evidence="2" id="KW-0276">Fatty acid metabolism</keyword>
<dbReference type="Gene3D" id="3.30.300.30">
    <property type="match status" value="1"/>
</dbReference>
<keyword evidence="3" id="KW-0443">Lipid metabolism</keyword>
<dbReference type="AlphaFoldDB" id="A0A6J6ZEQ6"/>
<dbReference type="GO" id="GO:0006633">
    <property type="term" value="P:fatty acid biosynthetic process"/>
    <property type="evidence" value="ECO:0007669"/>
    <property type="project" value="TreeGrafter"/>
</dbReference>
<name>A0A6J6ZEQ6_9ZZZZ</name>
<dbReference type="GO" id="GO:0071766">
    <property type="term" value="P:Actinobacterium-type cell wall biogenesis"/>
    <property type="evidence" value="ECO:0007669"/>
    <property type="project" value="UniProtKB-ARBA"/>
</dbReference>
<dbReference type="GO" id="GO:0005886">
    <property type="term" value="C:plasma membrane"/>
    <property type="evidence" value="ECO:0007669"/>
    <property type="project" value="TreeGrafter"/>
</dbReference>
<dbReference type="EMBL" id="CAFBQW010000074">
    <property type="protein sequence ID" value="CAB5065741.1"/>
    <property type="molecule type" value="Genomic_DNA"/>
</dbReference>
<feature type="domain" description="AMP-dependent synthetase/ligase" evidence="4">
    <location>
        <begin position="10"/>
        <end position="405"/>
    </location>
</feature>
<dbReference type="CDD" id="cd05931">
    <property type="entry name" value="FAAL"/>
    <property type="match status" value="1"/>
</dbReference>
<organism evidence="7">
    <name type="scientific">freshwater metagenome</name>
    <dbReference type="NCBI Taxonomy" id="449393"/>
    <lineage>
        <taxon>unclassified sequences</taxon>
        <taxon>metagenomes</taxon>
        <taxon>ecological metagenomes</taxon>
    </lineage>
</organism>
<dbReference type="EMBL" id="CAFAAQ010000197">
    <property type="protein sequence ID" value="CAB4820019.1"/>
    <property type="molecule type" value="Genomic_DNA"/>
</dbReference>
<accession>A0A6J6ZEQ6</accession>
<dbReference type="InterPro" id="IPR025110">
    <property type="entry name" value="AMP-bd_C"/>
</dbReference>
<dbReference type="Gene3D" id="3.40.50.12780">
    <property type="entry name" value="N-terminal domain of ligase-like"/>
    <property type="match status" value="1"/>
</dbReference>
<dbReference type="SUPFAM" id="SSF56801">
    <property type="entry name" value="Acetyl-CoA synthetase-like"/>
    <property type="match status" value="1"/>
</dbReference>
<dbReference type="InterPro" id="IPR020845">
    <property type="entry name" value="AMP-binding_CS"/>
</dbReference>
<dbReference type="PANTHER" id="PTHR22754">
    <property type="entry name" value="DISCO-INTERACTING PROTEIN 2 DIP2 -RELATED"/>
    <property type="match status" value="1"/>
</dbReference>
<evidence type="ECO:0000256" key="1">
    <source>
        <dbReference type="ARBA" id="ARBA00022598"/>
    </source>
</evidence>
<dbReference type="PROSITE" id="PS00455">
    <property type="entry name" value="AMP_BINDING"/>
    <property type="match status" value="1"/>
</dbReference>
<gene>
    <name evidence="6" type="ORF">UFOPK2582_01488</name>
    <name evidence="7" type="ORF">UFOPK3046_01692</name>
    <name evidence="8" type="ORF">UFOPK3914_01517</name>
    <name evidence="9" type="ORF">UFOPK4354_00808</name>
</gene>
<dbReference type="EMBL" id="CAEZXS010000224">
    <property type="protein sequence ID" value="CAB4712385.1"/>
    <property type="molecule type" value="Genomic_DNA"/>
</dbReference>
<evidence type="ECO:0000313" key="7">
    <source>
        <dbReference type="EMBL" id="CAB4820019.1"/>
    </source>
</evidence>
<evidence type="ECO:0000259" key="4">
    <source>
        <dbReference type="Pfam" id="PF00501"/>
    </source>
</evidence>
<dbReference type="EMBL" id="CAFBOG010000163">
    <property type="protein sequence ID" value="CAB4989604.1"/>
    <property type="molecule type" value="Genomic_DNA"/>
</dbReference>
<dbReference type="InterPro" id="IPR000873">
    <property type="entry name" value="AMP-dep_synth/lig_dom"/>
</dbReference>
<dbReference type="Pfam" id="PF23024">
    <property type="entry name" value="AMP-dom_DIP2-like"/>
    <property type="match status" value="1"/>
</dbReference>
<evidence type="ECO:0000256" key="3">
    <source>
        <dbReference type="ARBA" id="ARBA00023098"/>
    </source>
</evidence>
<evidence type="ECO:0000313" key="8">
    <source>
        <dbReference type="EMBL" id="CAB4989604.1"/>
    </source>
</evidence>
<dbReference type="GO" id="GO:0070566">
    <property type="term" value="F:adenylyltransferase activity"/>
    <property type="evidence" value="ECO:0007669"/>
    <property type="project" value="TreeGrafter"/>
</dbReference>
<dbReference type="InterPro" id="IPR042099">
    <property type="entry name" value="ANL_N_sf"/>
</dbReference>